<reference evidence="1" key="1">
    <citation type="journal article" date="2019" name="bioRxiv">
        <title>The Genome of the Zebra Mussel, Dreissena polymorpha: A Resource for Invasive Species Research.</title>
        <authorList>
            <person name="McCartney M.A."/>
            <person name="Auch B."/>
            <person name="Kono T."/>
            <person name="Mallez S."/>
            <person name="Zhang Y."/>
            <person name="Obille A."/>
            <person name="Becker A."/>
            <person name="Abrahante J.E."/>
            <person name="Garbe J."/>
            <person name="Badalamenti J.P."/>
            <person name="Herman A."/>
            <person name="Mangelson H."/>
            <person name="Liachko I."/>
            <person name="Sullivan S."/>
            <person name="Sone E.D."/>
            <person name="Koren S."/>
            <person name="Silverstein K.A.T."/>
            <person name="Beckman K.B."/>
            <person name="Gohl D.M."/>
        </authorList>
    </citation>
    <scope>NUCLEOTIDE SEQUENCE</scope>
    <source>
        <strain evidence="1">Duluth1</strain>
        <tissue evidence="1">Whole animal</tissue>
    </source>
</reference>
<evidence type="ECO:0000313" key="1">
    <source>
        <dbReference type="EMBL" id="KAH3828936.1"/>
    </source>
</evidence>
<dbReference type="AlphaFoldDB" id="A0A9D4JYU0"/>
<dbReference type="Proteomes" id="UP000828390">
    <property type="component" value="Unassembled WGS sequence"/>
</dbReference>
<reference evidence="1" key="2">
    <citation type="submission" date="2020-11" db="EMBL/GenBank/DDBJ databases">
        <authorList>
            <person name="McCartney M.A."/>
            <person name="Auch B."/>
            <person name="Kono T."/>
            <person name="Mallez S."/>
            <person name="Becker A."/>
            <person name="Gohl D.M."/>
            <person name="Silverstein K.A.T."/>
            <person name="Koren S."/>
            <person name="Bechman K.B."/>
            <person name="Herman A."/>
            <person name="Abrahante J.E."/>
            <person name="Garbe J."/>
        </authorList>
    </citation>
    <scope>NUCLEOTIDE SEQUENCE</scope>
    <source>
        <strain evidence="1">Duluth1</strain>
        <tissue evidence="1">Whole animal</tissue>
    </source>
</reference>
<comment type="caution">
    <text evidence="1">The sequence shown here is derived from an EMBL/GenBank/DDBJ whole genome shotgun (WGS) entry which is preliminary data.</text>
</comment>
<sequence length="64" mass="7279">MQGDPIFKLEFPDRMDLMVAPALNSKTSSTESMLIWKKGTFSSTWETPYSRRGAVPLRSELKLT</sequence>
<evidence type="ECO:0000313" key="2">
    <source>
        <dbReference type="Proteomes" id="UP000828390"/>
    </source>
</evidence>
<protein>
    <submittedName>
        <fullName evidence="1">Uncharacterized protein</fullName>
    </submittedName>
</protein>
<dbReference type="EMBL" id="JAIWYP010000005">
    <property type="protein sequence ID" value="KAH3828936.1"/>
    <property type="molecule type" value="Genomic_DNA"/>
</dbReference>
<organism evidence="1 2">
    <name type="scientific">Dreissena polymorpha</name>
    <name type="common">Zebra mussel</name>
    <name type="synonym">Mytilus polymorpha</name>
    <dbReference type="NCBI Taxonomy" id="45954"/>
    <lineage>
        <taxon>Eukaryota</taxon>
        <taxon>Metazoa</taxon>
        <taxon>Spiralia</taxon>
        <taxon>Lophotrochozoa</taxon>
        <taxon>Mollusca</taxon>
        <taxon>Bivalvia</taxon>
        <taxon>Autobranchia</taxon>
        <taxon>Heteroconchia</taxon>
        <taxon>Euheterodonta</taxon>
        <taxon>Imparidentia</taxon>
        <taxon>Neoheterodontei</taxon>
        <taxon>Myida</taxon>
        <taxon>Dreissenoidea</taxon>
        <taxon>Dreissenidae</taxon>
        <taxon>Dreissena</taxon>
    </lineage>
</organism>
<accession>A0A9D4JYU0</accession>
<keyword evidence="2" id="KW-1185">Reference proteome</keyword>
<name>A0A9D4JYU0_DREPO</name>
<proteinExistence type="predicted"/>
<gene>
    <name evidence="1" type="ORF">DPMN_130921</name>
</gene>